<feature type="compositionally biased region" description="Low complexity" evidence="3">
    <location>
        <begin position="199"/>
        <end position="208"/>
    </location>
</feature>
<feature type="compositionally biased region" description="Low complexity" evidence="3">
    <location>
        <begin position="1"/>
        <end position="11"/>
    </location>
</feature>
<proteinExistence type="predicted"/>
<feature type="compositionally biased region" description="Low complexity" evidence="3">
    <location>
        <begin position="290"/>
        <end position="300"/>
    </location>
</feature>
<reference evidence="6 7" key="2">
    <citation type="journal article" date="2005" name="Nature">
        <title>The map-based sequence of the rice genome.</title>
        <authorList>
            <consortium name="International rice genome sequencing project (IRGSP)"/>
            <person name="Matsumoto T."/>
            <person name="Wu J."/>
            <person name="Kanamori H."/>
            <person name="Katayose Y."/>
            <person name="Fujisawa M."/>
            <person name="Namiki N."/>
            <person name="Mizuno H."/>
            <person name="Yamamoto K."/>
            <person name="Antonio B.A."/>
            <person name="Baba T."/>
            <person name="Sakata K."/>
            <person name="Nagamura Y."/>
            <person name="Aoki H."/>
            <person name="Arikawa K."/>
            <person name="Arita K."/>
            <person name="Bito T."/>
            <person name="Chiden Y."/>
            <person name="Fujitsuka N."/>
            <person name="Fukunaka R."/>
            <person name="Hamada M."/>
            <person name="Harada C."/>
            <person name="Hayashi A."/>
            <person name="Hijishita S."/>
            <person name="Honda M."/>
            <person name="Hosokawa S."/>
            <person name="Ichikawa Y."/>
            <person name="Idonuma A."/>
            <person name="Iijima M."/>
            <person name="Ikeda M."/>
            <person name="Ikeno M."/>
            <person name="Ito K."/>
            <person name="Ito S."/>
            <person name="Ito T."/>
            <person name="Ito Y."/>
            <person name="Ito Y."/>
            <person name="Iwabuchi A."/>
            <person name="Kamiya K."/>
            <person name="Karasawa W."/>
            <person name="Kurita K."/>
            <person name="Katagiri S."/>
            <person name="Kikuta A."/>
            <person name="Kobayashi H."/>
            <person name="Kobayashi N."/>
            <person name="Machita K."/>
            <person name="Maehara T."/>
            <person name="Masukawa M."/>
            <person name="Mizubayashi T."/>
            <person name="Mukai Y."/>
            <person name="Nagasaki H."/>
            <person name="Nagata Y."/>
            <person name="Naito S."/>
            <person name="Nakashima M."/>
            <person name="Nakama Y."/>
            <person name="Nakamichi Y."/>
            <person name="Nakamura M."/>
            <person name="Meguro A."/>
            <person name="Negishi M."/>
            <person name="Ohta I."/>
            <person name="Ohta T."/>
            <person name="Okamoto M."/>
            <person name="Ono N."/>
            <person name="Saji S."/>
            <person name="Sakaguchi M."/>
            <person name="Sakai K."/>
            <person name="Shibata M."/>
            <person name="Shimokawa T."/>
            <person name="Song J."/>
            <person name="Takazaki Y."/>
            <person name="Terasawa K."/>
            <person name="Tsugane M."/>
            <person name="Tsuji K."/>
            <person name="Ueda S."/>
            <person name="Waki K."/>
            <person name="Yamagata H."/>
            <person name="Yamamoto M."/>
            <person name="Yamamoto S."/>
            <person name="Yamane H."/>
            <person name="Yoshiki S."/>
            <person name="Yoshihara R."/>
            <person name="Yukawa K."/>
            <person name="Zhong H."/>
            <person name="Yano M."/>
            <person name="Yuan Q."/>
            <person name="Ouyang S."/>
            <person name="Liu J."/>
            <person name="Jones K.M."/>
            <person name="Gansberger K."/>
            <person name="Moffat K."/>
            <person name="Hill J."/>
            <person name="Bera J."/>
            <person name="Fadrosh D."/>
            <person name="Jin S."/>
            <person name="Johri S."/>
            <person name="Kim M."/>
            <person name="Overton L."/>
            <person name="Reardon M."/>
            <person name="Tsitrin T."/>
            <person name="Vuong H."/>
            <person name="Weaver B."/>
            <person name="Ciecko A."/>
            <person name="Tallon L."/>
            <person name="Jackson J."/>
            <person name="Pai G."/>
            <person name="Aken S.V."/>
            <person name="Utterback T."/>
            <person name="Reidmuller S."/>
            <person name="Feldblyum T."/>
            <person name="Hsiao J."/>
            <person name="Zismann V."/>
            <person name="Iobst S."/>
            <person name="de Vazeille A.R."/>
            <person name="Buell C.R."/>
            <person name="Ying K."/>
            <person name="Li Y."/>
            <person name="Lu T."/>
            <person name="Huang Y."/>
            <person name="Zhao Q."/>
            <person name="Feng Q."/>
            <person name="Zhang L."/>
            <person name="Zhu J."/>
            <person name="Weng Q."/>
            <person name="Mu J."/>
            <person name="Lu Y."/>
            <person name="Fan D."/>
            <person name="Liu Y."/>
            <person name="Guan J."/>
            <person name="Zhang Y."/>
            <person name="Yu S."/>
            <person name="Liu X."/>
            <person name="Zhang Y."/>
            <person name="Hong G."/>
            <person name="Han B."/>
            <person name="Choisne N."/>
            <person name="Demange N."/>
            <person name="Orjeda G."/>
            <person name="Samain S."/>
            <person name="Cattolico L."/>
            <person name="Pelletier E."/>
            <person name="Couloux A."/>
            <person name="Segurens B."/>
            <person name="Wincker P."/>
            <person name="D'Hont A."/>
            <person name="Scarpelli C."/>
            <person name="Weissenbach J."/>
            <person name="Salanoubat M."/>
            <person name="Quetier F."/>
            <person name="Yu Y."/>
            <person name="Kim H.R."/>
            <person name="Rambo T."/>
            <person name="Currie J."/>
            <person name="Collura K."/>
            <person name="Luo M."/>
            <person name="Yang T."/>
            <person name="Ammiraju J.S.S."/>
            <person name="Engler F."/>
            <person name="Soderlund C."/>
            <person name="Wing R.A."/>
            <person name="Palmer L.E."/>
            <person name="de la Bastide M."/>
            <person name="Spiegel L."/>
            <person name="Nascimento L."/>
            <person name="Zutavern T."/>
            <person name="O'Shaughnessy A."/>
            <person name="Dike S."/>
            <person name="Dedhia N."/>
            <person name="Preston R."/>
            <person name="Balija V."/>
            <person name="McCombie W.R."/>
            <person name="Chow T."/>
            <person name="Chen H."/>
            <person name="Chung M."/>
            <person name="Chen C."/>
            <person name="Shaw J."/>
            <person name="Wu H."/>
            <person name="Hsiao K."/>
            <person name="Chao Y."/>
            <person name="Chu M."/>
            <person name="Cheng C."/>
            <person name="Hour A."/>
            <person name="Lee P."/>
            <person name="Lin S."/>
            <person name="Lin Y."/>
            <person name="Liou J."/>
            <person name="Liu S."/>
            <person name="Hsing Y."/>
            <person name="Raghuvanshi S."/>
            <person name="Mohanty A."/>
            <person name="Bharti A.K."/>
            <person name="Gaur A."/>
            <person name="Gupta V."/>
            <person name="Kumar D."/>
            <person name="Ravi V."/>
            <person name="Vij S."/>
            <person name="Kapur A."/>
            <person name="Khurana P."/>
            <person name="Khurana P."/>
            <person name="Khurana J.P."/>
            <person name="Tyagi A.K."/>
            <person name="Gaikwad K."/>
            <person name="Singh A."/>
            <person name="Dalal V."/>
            <person name="Srivastava S."/>
            <person name="Dixit A."/>
            <person name="Pal A.K."/>
            <person name="Ghazi I.A."/>
            <person name="Yadav M."/>
            <person name="Pandit A."/>
            <person name="Bhargava A."/>
            <person name="Sureshbabu K."/>
            <person name="Batra K."/>
            <person name="Sharma T.R."/>
            <person name="Mohapatra T."/>
            <person name="Singh N.K."/>
            <person name="Messing J."/>
            <person name="Nelson A.B."/>
            <person name="Fuks G."/>
            <person name="Kavchok S."/>
            <person name="Keizer G."/>
            <person name="Linton E."/>
            <person name="Llaca V."/>
            <person name="Song R."/>
            <person name="Tanyolac B."/>
            <person name="Young S."/>
            <person name="Ho-Il K."/>
            <person name="Hahn J.H."/>
            <person name="Sangsakoo G."/>
            <person name="Vanavichit A."/>
            <person name="de Mattos Luiz.A.T."/>
            <person name="Zimmer P.D."/>
            <person name="Malone G."/>
            <person name="Dellagostin O."/>
            <person name="de Oliveira A.C."/>
            <person name="Bevan M."/>
            <person name="Bancroft I."/>
            <person name="Minx P."/>
            <person name="Cordum H."/>
            <person name="Wilson R."/>
            <person name="Cheng Z."/>
            <person name="Jin W."/>
            <person name="Jiang J."/>
            <person name="Leong S.A."/>
            <person name="Iwama H."/>
            <person name="Gojobori T."/>
            <person name="Itoh T."/>
            <person name="Niimura Y."/>
            <person name="Fujii Y."/>
            <person name="Habara T."/>
            <person name="Sakai H."/>
            <person name="Sato Y."/>
            <person name="Wilson G."/>
            <person name="Kumar K."/>
            <person name="McCouch S."/>
            <person name="Juretic N."/>
            <person name="Hoen D."/>
            <person name="Wright S."/>
            <person name="Bruskiewich R."/>
            <person name="Bureau T."/>
            <person name="Miyao A."/>
            <person name="Hirochika H."/>
            <person name="Nishikawa T."/>
            <person name="Kadowaki K."/>
            <person name="Sugiura M."/>
            <person name="Burr B."/>
            <person name="Sasaki T."/>
        </authorList>
    </citation>
    <scope>NUCLEOTIDE SEQUENCE [LARGE SCALE GENOMIC DNA]</scope>
    <source>
        <strain evidence="7">cv. Nipponbare</strain>
    </source>
</reference>
<dbReference type="AlphaFoldDB" id="Q7XJ24"/>
<dbReference type="InterPro" id="IPR006630">
    <property type="entry name" value="La_HTH"/>
</dbReference>
<dbReference type="CDD" id="cd07323">
    <property type="entry name" value="LAM"/>
    <property type="match status" value="1"/>
</dbReference>
<reference evidence="6" key="8">
    <citation type="submission" date="2009-08" db="EMBL/GenBank/DDBJ databases">
        <title>The Second Rice Annotation Project Meeting (RAP2).</title>
        <authorList>
            <consortium name="The Rice Annotation Project (RAP)"/>
        </authorList>
    </citation>
    <scope>NUCLEOTIDE SEQUENCE</scope>
</reference>
<dbReference type="Proteomes" id="UP000000763">
    <property type="component" value="Chromosome 9"/>
</dbReference>
<keyword evidence="1 2" id="KW-0694">RNA-binding</keyword>
<feature type="compositionally biased region" description="Gly residues" evidence="3">
    <location>
        <begin position="209"/>
        <end position="225"/>
    </location>
</feature>
<feature type="compositionally biased region" description="Gly residues" evidence="3">
    <location>
        <begin position="88"/>
        <end position="103"/>
    </location>
</feature>
<evidence type="ECO:0000313" key="7">
    <source>
        <dbReference type="Proteomes" id="UP000000763"/>
    </source>
</evidence>
<dbReference type="HOGENOM" id="CLU_045747_0_0_1"/>
<gene>
    <name evidence="6" type="ordered locus">Os09g0540900</name>
    <name evidence="5" type="ORF">P0478E02.2</name>
</gene>
<dbReference type="PANTHER" id="PTHR22792">
    <property type="entry name" value="LUPUS LA PROTEIN-RELATED"/>
    <property type="match status" value="1"/>
</dbReference>
<evidence type="ECO:0000256" key="2">
    <source>
        <dbReference type="PROSITE-ProRule" id="PRU00332"/>
    </source>
</evidence>
<feature type="compositionally biased region" description="Pro residues" evidence="3">
    <location>
        <begin position="12"/>
        <end position="27"/>
    </location>
</feature>
<accession>Q7XJ24</accession>
<dbReference type="EMBL" id="AB109206">
    <property type="protein sequence ID" value="BAC79183.1"/>
    <property type="molecule type" value="Genomic_DNA"/>
</dbReference>
<reference evidence="6" key="3">
    <citation type="journal article" date="2006" name="Nucleic Acids Res.">
        <title>The Rice Annotation Project Database (RAP-DB): hub for Oryza sativa ssp. japonica genome information.</title>
        <authorList>
            <person name="Ohyanagi H."/>
            <person name="Tanaka T."/>
            <person name="Sakai H."/>
            <person name="Shigemoto Y."/>
            <person name="Yamaguchi K."/>
            <person name="Habara T."/>
            <person name="Fujii Y."/>
            <person name="Antonio B.A."/>
            <person name="Nagamura Y."/>
            <person name="Imanishi T."/>
            <person name="Ikeo K."/>
            <person name="Itoh T."/>
            <person name="Gojobori T."/>
            <person name="Sasaki T."/>
        </authorList>
    </citation>
    <scope>NUCLEOTIDE SEQUENCE</scope>
</reference>
<dbReference type="Pfam" id="PF05383">
    <property type="entry name" value="La"/>
    <property type="match status" value="1"/>
</dbReference>
<feature type="compositionally biased region" description="Pro residues" evidence="3">
    <location>
        <begin position="352"/>
        <end position="364"/>
    </location>
</feature>
<reference evidence="6" key="5">
    <citation type="journal article" date="2008" name="Nucleic Acids Res.">
        <title>The Rice Annotation Project Database (RAP-DB): 2008 update.</title>
        <authorList>
            <consortium name="The Rice Annotation Project (RAP)"/>
            <person name="Tanaka T."/>
            <person name="Antonio B.A."/>
            <person name="Kikuchi S."/>
            <person name="Matsumoto T."/>
            <person name="Nagamura Y."/>
            <person name="Numa H."/>
            <person name="Sakai H."/>
            <person name="Wu J."/>
            <person name="Itoh T."/>
            <person name="Sasaki T."/>
            <person name="Aono R."/>
            <person name="Fujii Y."/>
            <person name="Habara T."/>
            <person name="Harada E."/>
            <person name="Kanno M."/>
            <person name="Kawahara Y."/>
            <person name="Kawashima H."/>
            <person name="Kubooka H."/>
            <person name="Matsuya A."/>
            <person name="Nakaoka H."/>
            <person name="Saichi N."/>
            <person name="Sanbonmatsu R."/>
            <person name="Sato Y."/>
            <person name="Shinso Y."/>
            <person name="Suzuki M."/>
            <person name="Takeda J."/>
            <person name="Tanino M."/>
            <person name="Todokoro F."/>
            <person name="Yamaguchi K."/>
            <person name="Yamamoto N."/>
            <person name="Yamasaki C."/>
            <person name="Imanishi T."/>
            <person name="Okido T."/>
            <person name="Tada M."/>
            <person name="Ikeo K."/>
            <person name="Tateno Y."/>
            <person name="Gojobori T."/>
            <person name="Lin Y.C."/>
            <person name="Wei F.J."/>
            <person name="Hsing Y.I."/>
            <person name="Zhao Q."/>
            <person name="Han B."/>
            <person name="Kramer M.R."/>
            <person name="McCombie R.W."/>
            <person name="Lonsdale D."/>
            <person name="O'Donovan C.C."/>
            <person name="Whitfield E.J."/>
            <person name="Apweiler R."/>
            <person name="Koyanagi K.O."/>
            <person name="Khurana J.P."/>
            <person name="Raghuvanshi S."/>
            <person name="Singh N.K."/>
            <person name="Tyagi A.K."/>
            <person name="Haberer G."/>
            <person name="Fujisawa M."/>
            <person name="Hosokawa S."/>
            <person name="Ito Y."/>
            <person name="Ikawa H."/>
            <person name="Shibata M."/>
            <person name="Yamamoto M."/>
            <person name="Bruskiewich R.M."/>
            <person name="Hoen D.R."/>
            <person name="Bureau TE."/>
            <person name="Namiki N."/>
            <person name="Ohyanagi H."/>
            <person name="Sakai Y."/>
            <person name="Nobushima S."/>
            <person name="Sakata K."/>
            <person name="Barrero R.A."/>
            <person name="Sato Y."/>
            <person name="Souvorov A."/>
            <person name="Smith-White B."/>
            <person name="Tatusova T."/>
            <person name="An S."/>
            <person name="An G."/>
            <person name="OOta S."/>
            <person name="Fuks G."/>
            <person name="Messing J."/>
            <person name="Christie K.R."/>
            <person name="Lieberherr D."/>
            <person name="Kim H."/>
            <person name="Zuccolo A."/>
            <person name="Wing R.A."/>
            <person name="Nobuta K."/>
            <person name="Green P.J."/>
            <person name="Lu C."/>
            <person name="Meyers BC."/>
            <person name="Chaparro C."/>
            <person name="Piegu B."/>
            <person name="Panaud O."/>
            <person name="Echeverria M."/>
        </authorList>
    </citation>
    <scope>NUCLEOTIDE SEQUENCE</scope>
</reference>
<name>Q7XJ24_ORYSJ</name>
<protein>
    <submittedName>
        <fullName evidence="6">Os09g0540900 protein</fullName>
    </submittedName>
</protein>
<reference evidence="6" key="4">
    <citation type="journal article" date="2007" name="Genome Res.">
        <title>Curated Genome Annotation of Oryza sativa ssp. japonica and Comparative Genome Analysis with Arabidopsis thaliana.</title>
        <authorList>
            <consortium name="The Rice Annotation Project (RAP)"/>
            <person name="Itoh T."/>
            <person name="Tanaka T."/>
            <person name="Barrero R.A."/>
            <person name="Yamasaki C."/>
            <person name="Fujii Y."/>
            <person name="Hilton P.B."/>
            <person name="Antonio B.A."/>
            <person name="Aono H."/>
            <person name="Apweiler R."/>
            <person name="Bruskiewich R."/>
            <person name="Bureau T."/>
            <person name="Burr F."/>
            <person name="Costa de Oliveira A."/>
            <person name="Fuks G."/>
            <person name="Habara T."/>
            <person name="Haberer G."/>
            <person name="Han B."/>
            <person name="Harada E."/>
            <person name="Hiraki A.T."/>
            <person name="Hirochika H."/>
            <person name="Hoen D."/>
            <person name="Hokari H."/>
            <person name="Hosokawa S."/>
            <person name="Hsing Y."/>
            <person name="Ikawa H."/>
            <person name="Ikeo K."/>
            <person name="Imanishi T."/>
            <person name="Ito Y."/>
            <person name="Jaiswal P."/>
            <person name="Kanno M."/>
            <person name="Kawahara Y."/>
            <person name="Kawamura T."/>
            <person name="Kawashima H."/>
            <person name="Khurana J.P."/>
            <person name="Kikuchi S."/>
            <person name="Komatsu S."/>
            <person name="Koyanagi K.O."/>
            <person name="Kubooka H."/>
            <person name="Lieberherr D."/>
            <person name="Lin Y.C."/>
            <person name="Lonsdale D."/>
            <person name="Matsumoto T."/>
            <person name="Matsuya A."/>
            <person name="McCombie W.R."/>
            <person name="Messing J."/>
            <person name="Miyao A."/>
            <person name="Mulder N."/>
            <person name="Nagamura Y."/>
            <person name="Nam J."/>
            <person name="Namiki N."/>
            <person name="Numa H."/>
            <person name="Nurimoto S."/>
            <person name="O'donovan C."/>
            <person name="Ohyanagi H."/>
            <person name="Okido T."/>
            <person name="Oota S."/>
            <person name="Osato N."/>
            <person name="Palmer L.E."/>
            <person name="Quetier F."/>
            <person name="Raghuvanshi S."/>
            <person name="Saichi N."/>
            <person name="Sakai H."/>
            <person name="Sakai Y."/>
            <person name="Sakata K."/>
            <person name="Sakurai T."/>
            <person name="Sato F."/>
            <person name="Sato Y."/>
            <person name="Schoof H."/>
            <person name="Seki M."/>
            <person name="Shibata M."/>
            <person name="Shimizu Y."/>
            <person name="Shinozaki K."/>
            <person name="Shinso Y."/>
            <person name="Singh N.K."/>
            <person name="Smith-White B."/>
            <person name="Takeda J."/>
            <person name="Tanino M."/>
            <person name="Tatusova T."/>
            <person name="Thongjuea S."/>
            <person name="Todokoro F."/>
            <person name="Tsugane M."/>
            <person name="Tyagi A.K."/>
            <person name="Vanavichit A."/>
            <person name="Wang A."/>
            <person name="Wing R.A."/>
            <person name="Yamaguchi K."/>
            <person name="Yamamoto M."/>
            <person name="Yamamoto N."/>
            <person name="Yu Y."/>
            <person name="Zhang H."/>
            <person name="Zhao Q."/>
            <person name="Higo K."/>
            <person name="Burr B."/>
            <person name="Gojobori T."/>
            <person name="Sasaki T."/>
        </authorList>
    </citation>
    <scope>NUCLEOTIDE SEQUENCE</scope>
</reference>
<dbReference type="Gene3D" id="1.10.10.10">
    <property type="entry name" value="Winged helix-like DNA-binding domain superfamily/Winged helix DNA-binding domain"/>
    <property type="match status" value="1"/>
</dbReference>
<organism evidence="5 7">
    <name type="scientific">Oryza sativa subsp. japonica</name>
    <name type="common">Rice</name>
    <dbReference type="NCBI Taxonomy" id="39947"/>
    <lineage>
        <taxon>Eukaryota</taxon>
        <taxon>Viridiplantae</taxon>
        <taxon>Streptophyta</taxon>
        <taxon>Embryophyta</taxon>
        <taxon>Tracheophyta</taxon>
        <taxon>Spermatophyta</taxon>
        <taxon>Magnoliopsida</taxon>
        <taxon>Liliopsida</taxon>
        <taxon>Poales</taxon>
        <taxon>Poaceae</taxon>
        <taxon>BOP clade</taxon>
        <taxon>Oryzoideae</taxon>
        <taxon>Oryzeae</taxon>
        <taxon>Oryzinae</taxon>
        <taxon>Oryza</taxon>
        <taxon>Oryza sativa</taxon>
    </lineage>
</organism>
<feature type="region of interest" description="Disordered" evidence="3">
    <location>
        <begin position="1"/>
        <end position="365"/>
    </location>
</feature>
<evidence type="ECO:0000256" key="3">
    <source>
        <dbReference type="SAM" id="MobiDB-lite"/>
    </source>
</evidence>
<reference evidence="7" key="6">
    <citation type="journal article" date="2008" name="Nucleic Acids Res.">
        <title>The rice annotation project database (RAP-DB): 2008 update.</title>
        <authorList>
            <consortium name="The rice annotation project (RAP)"/>
        </authorList>
    </citation>
    <scope>GENOME REANNOTATION</scope>
    <source>
        <strain evidence="7">cv. Nipponbare</strain>
    </source>
</reference>
<feature type="domain" description="HTH La-type RNA-binding" evidence="4">
    <location>
        <begin position="414"/>
        <end position="508"/>
    </location>
</feature>
<reference evidence="6" key="7">
    <citation type="submission" date="2009-08" db="EMBL/GenBank/DDBJ databases">
        <title>Oryza sativa nipponbare(GA3) genomic DNA, chromosome 9.</title>
        <authorList>
            <consortium name="IRGSP(International Rice Genome Sequencing Project)"/>
        </authorList>
    </citation>
    <scope>NUCLEOTIDE SEQUENCE</scope>
</reference>
<dbReference type="SMART" id="SM00715">
    <property type="entry name" value="LA"/>
    <property type="match status" value="1"/>
</dbReference>
<dbReference type="PROSITE" id="PS50961">
    <property type="entry name" value="HTH_LA"/>
    <property type="match status" value="1"/>
</dbReference>
<dbReference type="KEGG" id="dosa:Os09g0540900"/>
<feature type="compositionally biased region" description="Polar residues" evidence="3">
    <location>
        <begin position="178"/>
        <end position="190"/>
    </location>
</feature>
<reference evidence="5" key="1">
    <citation type="submission" date="2003-04" db="EMBL/GenBank/DDBJ databases">
        <title>Oryza sativa nipponbare genomic DNA, chromosome 9, PAC clone:P0478E02.</title>
        <authorList>
            <person name="Oliveira A.C."/>
            <person name="Mattos L.T."/>
            <person name="Carvalho F.F."/>
            <person name="Shimano A."/>
            <person name="Zimmer P.D."/>
            <person name="Malone G."/>
            <person name="Dellagostin O."/>
        </authorList>
    </citation>
    <scope>NUCLEOTIDE SEQUENCE</scope>
</reference>
<dbReference type="EMBL" id="AP008215">
    <property type="protein sequence ID" value="BAF25725.2"/>
    <property type="molecule type" value="Genomic_DNA"/>
</dbReference>
<accession>Q0IZZ0</accession>
<sequence length="595" mass="62584">MSPAAGGAAPTQLPPPPVAASPSPPPLAAAAAAAAIAGPEGDRAPPPQGNRRDPAGSAEGADPGNAAARKTAWNVPAPPLAAAAAAGAGVGVPGGGIMGGGPGSWPALAESAAARGSWPKSASSDSLKSLSDGSAPSASEDLIVPSVQPHPVANPISGGSNPTSSPPPPNATVVVTSEQNGNTDQSNPVRHSSGGHCAGSNSSRDGNTSDGGDGSWNDGGLGSGSGSNSSYGHGNSTNGAGGANMNNIIHSSGTSSSANDSSRRISGNNNWNNNGRSAGSNHNAAGSGDGSNRNLWNNNGRNGGGSSNGFVGRGGHRNRRDHERGGSFSPRNYPRHTPMPPQQQQPGIYQPGPFPRPPPPPPPGHFMVPQPFVPYVPHFAYPADVQGYPFYLPPMEQFQNMHLVRPQMQPLWVPQDQQNLQEDIRTQIEFYFSTNNLCHDTFLRRQMDDQGWVHIDVITKFNREAIIVLVLCLQHPVLMFPSFFWQIVLRLPMRRFTNLVDTNYILDAVRGSELVEVQMMYLYSQLTCICILLQLHIYREIPSEGAIIGQNGYSFKPPSCKSGVGNKQLAWPTRSERKDSNTCLQCEATTLLVNG</sequence>
<feature type="compositionally biased region" description="Low complexity" evidence="3">
    <location>
        <begin position="28"/>
        <end position="39"/>
    </location>
</feature>
<evidence type="ECO:0000313" key="5">
    <source>
        <dbReference type="EMBL" id="BAC79183.1"/>
    </source>
</evidence>
<feature type="compositionally biased region" description="Low complexity" evidence="3">
    <location>
        <begin position="226"/>
        <end position="281"/>
    </location>
</feature>
<dbReference type="InterPro" id="IPR045180">
    <property type="entry name" value="La_dom_prot"/>
</dbReference>
<dbReference type="GO" id="GO:0003723">
    <property type="term" value="F:RNA binding"/>
    <property type="evidence" value="ECO:0007669"/>
    <property type="project" value="UniProtKB-UniRule"/>
</dbReference>
<dbReference type="SUPFAM" id="SSF46785">
    <property type="entry name" value="Winged helix' DNA-binding domain"/>
    <property type="match status" value="1"/>
</dbReference>
<feature type="compositionally biased region" description="Low complexity" evidence="3">
    <location>
        <begin position="120"/>
        <end position="135"/>
    </location>
</feature>
<dbReference type="InterPro" id="IPR036388">
    <property type="entry name" value="WH-like_DNA-bd_sf"/>
</dbReference>
<feature type="compositionally biased region" description="Low complexity" evidence="3">
    <location>
        <begin position="154"/>
        <end position="163"/>
    </location>
</feature>
<evidence type="ECO:0000259" key="4">
    <source>
        <dbReference type="PROSITE" id="PS50961"/>
    </source>
</evidence>
<evidence type="ECO:0000256" key="1">
    <source>
        <dbReference type="ARBA" id="ARBA00022884"/>
    </source>
</evidence>
<dbReference type="InterPro" id="IPR036390">
    <property type="entry name" value="WH_DNA-bd_sf"/>
</dbReference>
<evidence type="ECO:0000313" key="6">
    <source>
        <dbReference type="EMBL" id="BAF25725.2"/>
    </source>
</evidence>
<dbReference type="PANTHER" id="PTHR22792:SF150">
    <property type="entry name" value="HTH LA-TYPE RNA-BINDING DOMAIN-CONTAINING PROTEIN"/>
    <property type="match status" value="1"/>
</dbReference>
<feature type="compositionally biased region" description="Gly residues" evidence="3">
    <location>
        <begin position="301"/>
        <end position="313"/>
    </location>
</feature>